<evidence type="ECO:0008006" key="8">
    <source>
        <dbReference type="Google" id="ProtNLM"/>
    </source>
</evidence>
<dbReference type="GO" id="GO:0005615">
    <property type="term" value="C:extracellular space"/>
    <property type="evidence" value="ECO:0007669"/>
    <property type="project" value="TreeGrafter"/>
</dbReference>
<proteinExistence type="predicted"/>
<organism evidence="6 7">
    <name type="scientific">Bambusicola thoracicus</name>
    <name type="common">Chinese bamboo-partridge</name>
    <name type="synonym">Perdix thoracica</name>
    <dbReference type="NCBI Taxonomy" id="9083"/>
    <lineage>
        <taxon>Eukaryota</taxon>
        <taxon>Metazoa</taxon>
        <taxon>Chordata</taxon>
        <taxon>Craniata</taxon>
        <taxon>Vertebrata</taxon>
        <taxon>Euteleostomi</taxon>
        <taxon>Archelosauria</taxon>
        <taxon>Archosauria</taxon>
        <taxon>Dinosauria</taxon>
        <taxon>Saurischia</taxon>
        <taxon>Theropoda</taxon>
        <taxon>Coelurosauria</taxon>
        <taxon>Aves</taxon>
        <taxon>Neognathae</taxon>
        <taxon>Galloanserae</taxon>
        <taxon>Galliformes</taxon>
        <taxon>Phasianidae</taxon>
        <taxon>Perdicinae</taxon>
        <taxon>Bambusicola</taxon>
    </lineage>
</organism>
<dbReference type="GO" id="GO:0004866">
    <property type="term" value="F:endopeptidase inhibitor activity"/>
    <property type="evidence" value="ECO:0007669"/>
    <property type="project" value="InterPro"/>
</dbReference>
<dbReference type="InterPro" id="IPR014756">
    <property type="entry name" value="Ig_E-set"/>
</dbReference>
<feature type="domain" description="Alpha-2-macroglobulin" evidence="5">
    <location>
        <begin position="389"/>
        <end position="480"/>
    </location>
</feature>
<evidence type="ECO:0000313" key="6">
    <source>
        <dbReference type="EMBL" id="POI32014.1"/>
    </source>
</evidence>
<feature type="non-terminal residue" evidence="6">
    <location>
        <position position="623"/>
    </location>
</feature>
<keyword evidence="7" id="KW-1185">Reference proteome</keyword>
<comment type="caution">
    <text evidence="6">The sequence shown here is derived from an EMBL/GenBank/DDBJ whole genome shotgun (WGS) entry which is preliminary data.</text>
</comment>
<dbReference type="SMART" id="SM01360">
    <property type="entry name" value="A2M"/>
    <property type="match status" value="1"/>
</dbReference>
<dbReference type="InterPro" id="IPR013783">
    <property type="entry name" value="Ig-like_fold"/>
</dbReference>
<dbReference type="InterPro" id="IPR050473">
    <property type="entry name" value="A2M/Complement_sys"/>
</dbReference>
<dbReference type="Gene3D" id="2.60.40.10">
    <property type="entry name" value="Immunoglobulins"/>
    <property type="match status" value="2"/>
</dbReference>
<evidence type="ECO:0000256" key="2">
    <source>
        <dbReference type="ARBA" id="ARBA00022966"/>
    </source>
</evidence>
<reference evidence="6 7" key="1">
    <citation type="submission" date="2018-01" db="EMBL/GenBank/DDBJ databases">
        <title>Comparison of the Chinese Bamboo Partridge and Red Junglefowl genome sequences highlights the importance of demography in genome evolution.</title>
        <authorList>
            <person name="Tiley G.P."/>
            <person name="Kimball R.T."/>
            <person name="Braun E.L."/>
            <person name="Burleigh J.G."/>
        </authorList>
    </citation>
    <scope>NUCLEOTIDE SEQUENCE [LARGE SCALE GENOMIC DNA]</scope>
    <source>
        <strain evidence="6">RTK389</strain>
        <tissue evidence="6">Blood</tissue>
    </source>
</reference>
<keyword evidence="3" id="KW-1015">Disulfide bond</keyword>
<dbReference type="PANTHER" id="PTHR11412">
    <property type="entry name" value="MACROGLOBULIN / COMPLEMENT"/>
    <property type="match status" value="1"/>
</dbReference>
<dbReference type="SUPFAM" id="SSF81296">
    <property type="entry name" value="E set domains"/>
    <property type="match status" value="1"/>
</dbReference>
<dbReference type="PANTHER" id="PTHR11412:SF136">
    <property type="entry name" value="CD109 ANTIGEN"/>
    <property type="match status" value="1"/>
</dbReference>
<evidence type="ECO:0000256" key="3">
    <source>
        <dbReference type="ARBA" id="ARBA00023157"/>
    </source>
</evidence>
<dbReference type="Gene3D" id="2.60.40.1930">
    <property type="match status" value="1"/>
</dbReference>
<keyword evidence="1" id="KW-0732">Signal</keyword>
<dbReference type="SMART" id="SM01359">
    <property type="entry name" value="A2M_N_2"/>
    <property type="match status" value="1"/>
</dbReference>
<evidence type="ECO:0000259" key="5">
    <source>
        <dbReference type="SMART" id="SM01360"/>
    </source>
</evidence>
<feature type="non-terminal residue" evidence="6">
    <location>
        <position position="1"/>
    </location>
</feature>
<evidence type="ECO:0000259" key="4">
    <source>
        <dbReference type="SMART" id="SM01359"/>
    </source>
</evidence>
<dbReference type="FunFam" id="2.60.40.10:FF:000155">
    <property type="entry name" value="complement C3 isoform X1"/>
    <property type="match status" value="1"/>
</dbReference>
<gene>
    <name evidence="6" type="ORF">CIB84_004235</name>
</gene>
<sequence>INGSVNITCNKLLLQNMNGDQSWHHGDDDYTEPVEIIAVVTESLTGISQNSSTIIFPKQSDYFIEFVDYSRVIKPSLNFIATLKVTRSDSNQLTTEERQNLVTVTAQQSDTFFHHSSLSHFENEATEERNTTVHVLNYTVPENGIIDIEFPILSNTKTLKVQAEFLNSKTDIGVYDVFSSPSETYLQVKTKSQEVKAGKPFELNIESNKPVLSKEQIMTSGTMAAKTFNLTAENSWAPLACILVFYVDELGAVVNDALTIPVQPALDNKIKISWSKDKVKPSEKVSLKISTTDPESVIGLAVVDKSTKLLGESSDITEDSVFNELNLYNTAQYFPLVRGSFGVFQDNNFCIVDDGMIPIEDGFGDDLPVARDGPLDFSTPYVRTHFPETWLWIDTKTRFDADTTMEVTVPDTITSWIASAFVLSENGGLGVTTVPAELEAFQPFFVFMNLPYSVVRGEQFILEVNIYNYRKEEAEVNVILDMNDAFEIILTSNEINATGNQQSIFVPSEDGKTVQFPIKPKQLGEIPIKVTAISSAASDAIIQKVLVKAEGLEQTYSQTLLLDLTGSKQQAVTKTLDFTFPPDVVSGSERVQVTAVGYQRELLFQRDDGSFSAFGNEDPSGST</sequence>
<dbReference type="Proteomes" id="UP000237246">
    <property type="component" value="Unassembled WGS sequence"/>
</dbReference>
<dbReference type="Pfam" id="PF00207">
    <property type="entry name" value="A2M"/>
    <property type="match status" value="1"/>
</dbReference>
<evidence type="ECO:0000256" key="1">
    <source>
        <dbReference type="ARBA" id="ARBA00022729"/>
    </source>
</evidence>
<protein>
    <recommendedName>
        <fullName evidence="8">Alpha-2-macroglobulin bait region domain-containing protein</fullName>
    </recommendedName>
</protein>
<dbReference type="AlphaFoldDB" id="A0A2P4T6L8"/>
<keyword evidence="2" id="KW-0882">Thioester bond</keyword>
<dbReference type="InterPro" id="IPR001599">
    <property type="entry name" value="Macroglobln_a2"/>
</dbReference>
<dbReference type="InterPro" id="IPR011625">
    <property type="entry name" value="A2M_N_BRD"/>
</dbReference>
<feature type="domain" description="Alpha-2-macroglobulin bait region" evidence="4">
    <location>
        <begin position="186"/>
        <end position="310"/>
    </location>
</feature>
<accession>A0A2P4T6L8</accession>
<dbReference type="Gene3D" id="2.20.130.20">
    <property type="match status" value="1"/>
</dbReference>
<dbReference type="EMBL" id="PPHD01006958">
    <property type="protein sequence ID" value="POI32014.1"/>
    <property type="molecule type" value="Genomic_DNA"/>
</dbReference>
<evidence type="ECO:0000313" key="7">
    <source>
        <dbReference type="Proteomes" id="UP000237246"/>
    </source>
</evidence>
<dbReference type="Gene3D" id="6.20.50.160">
    <property type="match status" value="1"/>
</dbReference>
<dbReference type="OrthoDB" id="9998011at2759"/>
<name>A0A2P4T6L8_BAMTH</name>
<dbReference type="Pfam" id="PF07703">
    <property type="entry name" value="A2M_BRD"/>
    <property type="match status" value="1"/>
</dbReference>